<reference evidence="1" key="1">
    <citation type="journal article" date="2015" name="Nature">
        <title>Complex archaea that bridge the gap between prokaryotes and eukaryotes.</title>
        <authorList>
            <person name="Spang A."/>
            <person name="Saw J.H."/>
            <person name="Jorgensen S.L."/>
            <person name="Zaremba-Niedzwiedzka K."/>
            <person name="Martijn J."/>
            <person name="Lind A.E."/>
            <person name="van Eijk R."/>
            <person name="Schleper C."/>
            <person name="Guy L."/>
            <person name="Ettema T.J."/>
        </authorList>
    </citation>
    <scope>NUCLEOTIDE SEQUENCE</scope>
</reference>
<gene>
    <name evidence="1" type="ORF">LCGC14_1214950</name>
</gene>
<dbReference type="EMBL" id="LAZR01006350">
    <property type="protein sequence ID" value="KKM92784.1"/>
    <property type="molecule type" value="Genomic_DNA"/>
</dbReference>
<dbReference type="AlphaFoldDB" id="A0A0F9LD65"/>
<organism evidence="1">
    <name type="scientific">marine sediment metagenome</name>
    <dbReference type="NCBI Taxonomy" id="412755"/>
    <lineage>
        <taxon>unclassified sequences</taxon>
        <taxon>metagenomes</taxon>
        <taxon>ecological metagenomes</taxon>
    </lineage>
</organism>
<sequence>MPSCPPHHWIIATPNGVTSCGVCKRCGTEREFANAPDRSAPAVGLDRKHGGDMMLVDVDWMKRRSKRGGTG</sequence>
<evidence type="ECO:0000313" key="1">
    <source>
        <dbReference type="EMBL" id="KKM92784.1"/>
    </source>
</evidence>
<accession>A0A0F9LD65</accession>
<name>A0A0F9LD65_9ZZZZ</name>
<protein>
    <submittedName>
        <fullName evidence="1">Uncharacterized protein</fullName>
    </submittedName>
</protein>
<proteinExistence type="predicted"/>
<comment type="caution">
    <text evidence="1">The sequence shown here is derived from an EMBL/GenBank/DDBJ whole genome shotgun (WGS) entry which is preliminary data.</text>
</comment>